<reference evidence="2 3" key="1">
    <citation type="submission" date="2021-06" db="EMBL/GenBank/DDBJ databases">
        <title>Caerostris extrusa draft genome.</title>
        <authorList>
            <person name="Kono N."/>
            <person name="Arakawa K."/>
        </authorList>
    </citation>
    <scope>NUCLEOTIDE SEQUENCE [LARGE SCALE GENOMIC DNA]</scope>
</reference>
<evidence type="ECO:0000313" key="3">
    <source>
        <dbReference type="Proteomes" id="UP001054945"/>
    </source>
</evidence>
<evidence type="ECO:0000256" key="1">
    <source>
        <dbReference type="SAM" id="MobiDB-lite"/>
    </source>
</evidence>
<protein>
    <submittedName>
        <fullName evidence="2">Uncharacterized protein</fullName>
    </submittedName>
</protein>
<proteinExistence type="predicted"/>
<dbReference type="EMBL" id="BPLR01011609">
    <property type="protein sequence ID" value="GIY47679.1"/>
    <property type="molecule type" value="Genomic_DNA"/>
</dbReference>
<gene>
    <name evidence="2" type="ORF">CEXT_588861</name>
</gene>
<dbReference type="AlphaFoldDB" id="A0AAV4TR81"/>
<name>A0AAV4TR81_CAEEX</name>
<sequence>MAIPLGDGPKMAIPLGDVPRHAIPLSNAPMAAIPLGDASMTAIPLGDVPRPNNNGRDGKSEKSREYSRQNSGNNEQTKL</sequence>
<feature type="region of interest" description="Disordered" evidence="1">
    <location>
        <begin position="41"/>
        <end position="79"/>
    </location>
</feature>
<keyword evidence="3" id="KW-1185">Reference proteome</keyword>
<evidence type="ECO:0000313" key="2">
    <source>
        <dbReference type="EMBL" id="GIY47679.1"/>
    </source>
</evidence>
<feature type="compositionally biased region" description="Basic and acidic residues" evidence="1">
    <location>
        <begin position="56"/>
        <end position="67"/>
    </location>
</feature>
<comment type="caution">
    <text evidence="2">The sequence shown here is derived from an EMBL/GenBank/DDBJ whole genome shotgun (WGS) entry which is preliminary data.</text>
</comment>
<feature type="compositionally biased region" description="Polar residues" evidence="1">
    <location>
        <begin position="68"/>
        <end position="79"/>
    </location>
</feature>
<accession>A0AAV4TR81</accession>
<dbReference type="Proteomes" id="UP001054945">
    <property type="component" value="Unassembled WGS sequence"/>
</dbReference>
<organism evidence="2 3">
    <name type="scientific">Caerostris extrusa</name>
    <name type="common">Bark spider</name>
    <name type="synonym">Caerostris bankana</name>
    <dbReference type="NCBI Taxonomy" id="172846"/>
    <lineage>
        <taxon>Eukaryota</taxon>
        <taxon>Metazoa</taxon>
        <taxon>Ecdysozoa</taxon>
        <taxon>Arthropoda</taxon>
        <taxon>Chelicerata</taxon>
        <taxon>Arachnida</taxon>
        <taxon>Araneae</taxon>
        <taxon>Araneomorphae</taxon>
        <taxon>Entelegynae</taxon>
        <taxon>Araneoidea</taxon>
        <taxon>Araneidae</taxon>
        <taxon>Caerostris</taxon>
    </lineage>
</organism>